<dbReference type="AlphaFoldDB" id="A0A4Y7T7U9"/>
<dbReference type="STRING" id="71717.A0A4Y7T7U9"/>
<reference evidence="2 3" key="1">
    <citation type="journal article" date="2019" name="Nat. Ecol. Evol.">
        <title>Megaphylogeny resolves global patterns of mushroom evolution.</title>
        <authorList>
            <person name="Varga T."/>
            <person name="Krizsan K."/>
            <person name="Foldi C."/>
            <person name="Dima B."/>
            <person name="Sanchez-Garcia M."/>
            <person name="Sanchez-Ramirez S."/>
            <person name="Szollosi G.J."/>
            <person name="Szarkandi J.G."/>
            <person name="Papp V."/>
            <person name="Albert L."/>
            <person name="Andreopoulos W."/>
            <person name="Angelini C."/>
            <person name="Antonin V."/>
            <person name="Barry K.W."/>
            <person name="Bougher N.L."/>
            <person name="Buchanan P."/>
            <person name="Buyck B."/>
            <person name="Bense V."/>
            <person name="Catcheside P."/>
            <person name="Chovatia M."/>
            <person name="Cooper J."/>
            <person name="Damon W."/>
            <person name="Desjardin D."/>
            <person name="Finy P."/>
            <person name="Geml J."/>
            <person name="Haridas S."/>
            <person name="Hughes K."/>
            <person name="Justo A."/>
            <person name="Karasinski D."/>
            <person name="Kautmanova I."/>
            <person name="Kiss B."/>
            <person name="Kocsube S."/>
            <person name="Kotiranta H."/>
            <person name="LaButti K.M."/>
            <person name="Lechner B.E."/>
            <person name="Liimatainen K."/>
            <person name="Lipzen A."/>
            <person name="Lukacs Z."/>
            <person name="Mihaltcheva S."/>
            <person name="Morgado L.N."/>
            <person name="Niskanen T."/>
            <person name="Noordeloos M.E."/>
            <person name="Ohm R.A."/>
            <person name="Ortiz-Santana B."/>
            <person name="Ovrebo C."/>
            <person name="Racz N."/>
            <person name="Riley R."/>
            <person name="Savchenko A."/>
            <person name="Shiryaev A."/>
            <person name="Soop K."/>
            <person name="Spirin V."/>
            <person name="Szebenyi C."/>
            <person name="Tomsovsky M."/>
            <person name="Tulloss R.E."/>
            <person name="Uehling J."/>
            <person name="Grigoriev I.V."/>
            <person name="Vagvolgyi C."/>
            <person name="Papp T."/>
            <person name="Martin F.M."/>
            <person name="Miettinen O."/>
            <person name="Hibbett D.S."/>
            <person name="Nagy L.G."/>
        </authorList>
    </citation>
    <scope>NUCLEOTIDE SEQUENCE [LARGE SCALE GENOMIC DNA]</scope>
    <source>
        <strain evidence="2 3">FP101781</strain>
    </source>
</reference>
<organism evidence="2 3">
    <name type="scientific">Coprinellus micaceus</name>
    <name type="common">Glistening ink-cap mushroom</name>
    <name type="synonym">Coprinus micaceus</name>
    <dbReference type="NCBI Taxonomy" id="71717"/>
    <lineage>
        <taxon>Eukaryota</taxon>
        <taxon>Fungi</taxon>
        <taxon>Dikarya</taxon>
        <taxon>Basidiomycota</taxon>
        <taxon>Agaricomycotina</taxon>
        <taxon>Agaricomycetes</taxon>
        <taxon>Agaricomycetidae</taxon>
        <taxon>Agaricales</taxon>
        <taxon>Agaricineae</taxon>
        <taxon>Psathyrellaceae</taxon>
        <taxon>Coprinellus</taxon>
    </lineage>
</organism>
<dbReference type="OrthoDB" id="10253878at2759"/>
<dbReference type="GO" id="GO:0031929">
    <property type="term" value="P:TOR signaling"/>
    <property type="evidence" value="ECO:0007669"/>
    <property type="project" value="TreeGrafter"/>
</dbReference>
<keyword evidence="3" id="KW-1185">Reference proteome</keyword>
<gene>
    <name evidence="2" type="ORF">FA13DRAFT_1764554</name>
</gene>
<dbReference type="InterPro" id="IPR051330">
    <property type="entry name" value="Phosphatase_reg/MetRdx"/>
</dbReference>
<dbReference type="PANTHER" id="PTHR21021">
    <property type="entry name" value="GAF/PUTATIVE CYTOSKELETAL PROTEIN"/>
    <property type="match status" value="1"/>
</dbReference>
<dbReference type="InterPro" id="IPR007303">
    <property type="entry name" value="TIP41-like"/>
</dbReference>
<dbReference type="Proteomes" id="UP000298030">
    <property type="component" value="Unassembled WGS sequence"/>
</dbReference>
<protein>
    <submittedName>
        <fullName evidence="2">TIP41-domain-containing protein</fullName>
    </submittedName>
</protein>
<name>A0A4Y7T7U9_COPMI</name>
<dbReference type="PANTHER" id="PTHR21021:SF16">
    <property type="entry name" value="TIP41-LIKE PROTEIN"/>
    <property type="match status" value="1"/>
</dbReference>
<proteinExistence type="inferred from homology"/>
<comment type="caution">
    <text evidence="2">The sequence shown here is derived from an EMBL/GenBank/DDBJ whole genome shotgun (WGS) entry which is preliminary data.</text>
</comment>
<evidence type="ECO:0000313" key="2">
    <source>
        <dbReference type="EMBL" id="TEB30038.1"/>
    </source>
</evidence>
<evidence type="ECO:0000256" key="1">
    <source>
        <dbReference type="ARBA" id="ARBA00006658"/>
    </source>
</evidence>
<sequence>MSEVPLPPHKLLESPNSRTIEVHGWSITASTNPISNAQECDALYATFGIPLPEMTFGSNVLTLEHKPSGWKYAFTTPGALGEVKNGELGDGDGGVKVGYADKWLESRTDSPSFAMPRTVAKPYDWTYTTTYAGHQYREDEASPSPASSASSLLTVVEAPPRPGPSCESIPWVAADPEDPSQSIPMAELTRQDPIMFYAEIPLFEDELHDNGSSILLVRIRVMPTCFFILSRFTLRVDNVLFRQFDTRIFHSFSKSPPTIIRETSGWEAPYERVQRQLPRREDLHPLTDPGFIAKALAEMPTRISQREGAKTGWRALGTRREIIQLAPSSASTPA</sequence>
<dbReference type="GO" id="GO:0005829">
    <property type="term" value="C:cytosol"/>
    <property type="evidence" value="ECO:0007669"/>
    <property type="project" value="TreeGrafter"/>
</dbReference>
<comment type="similarity">
    <text evidence="1">Belongs to the TIP41 family.</text>
</comment>
<dbReference type="Pfam" id="PF04176">
    <property type="entry name" value="TIP41"/>
    <property type="match status" value="1"/>
</dbReference>
<accession>A0A4Y7T7U9</accession>
<evidence type="ECO:0000313" key="3">
    <source>
        <dbReference type="Proteomes" id="UP000298030"/>
    </source>
</evidence>
<dbReference type="EMBL" id="QPFP01000024">
    <property type="protein sequence ID" value="TEB30038.1"/>
    <property type="molecule type" value="Genomic_DNA"/>
</dbReference>